<keyword evidence="6" id="KW-0812">Transmembrane</keyword>
<feature type="domain" description="HYDIN/VesB/CFA65-like Ig-like" evidence="7">
    <location>
        <begin position="63"/>
        <end position="173"/>
    </location>
</feature>
<dbReference type="Pfam" id="PF22544">
    <property type="entry name" value="HYDIN_VesB_CFA65-like_Ig"/>
    <property type="match status" value="1"/>
</dbReference>
<evidence type="ECO:0000256" key="3">
    <source>
        <dbReference type="ARBA" id="ARBA00022490"/>
    </source>
</evidence>
<keyword evidence="3" id="KW-0963">Cytoplasm</keyword>
<evidence type="ECO:0000256" key="1">
    <source>
        <dbReference type="ARBA" id="ARBA00004138"/>
    </source>
</evidence>
<gene>
    <name evidence="8" type="ORF">AUJ73_00785</name>
</gene>
<dbReference type="InterPro" id="IPR053879">
    <property type="entry name" value="HYDIN_VesB_CFA65-like_Ig"/>
</dbReference>
<dbReference type="EMBL" id="MNUY01000012">
    <property type="protein sequence ID" value="OIO15336.1"/>
    <property type="molecule type" value="Genomic_DNA"/>
</dbReference>
<comment type="subcellular location">
    <subcellularLocation>
        <location evidence="1">Cell projection</location>
        <location evidence="1">Cilium</location>
    </subcellularLocation>
    <subcellularLocation>
        <location evidence="2">Cytoplasm</location>
    </subcellularLocation>
</comment>
<sequence>MKPSHISTMGTDKLVFYIIGGFTTVILVLIVLFSVNEGKQSQAASNITSFSKNDKEKPEAVVSSTSSDLGNINVKDEKFAEFTIENKGNKPLKLFKVSSSCDCTFGQVTIDDNKSPEFTMHSRNPWIGTLDPGKKATLSVIYRPFIMPVKGAVTRDVYMQTNDPSNSKLTFTVKALVE</sequence>
<dbReference type="STRING" id="1805209.AUJ73_00785"/>
<comment type="caution">
    <text evidence="8">The sequence shown here is derived from an EMBL/GenBank/DDBJ whole genome shotgun (WGS) entry which is preliminary data.</text>
</comment>
<keyword evidence="5" id="KW-0966">Cell projection</keyword>
<keyword evidence="4" id="KW-0969">Cilium</keyword>
<protein>
    <recommendedName>
        <fullName evidence="7">HYDIN/VesB/CFA65-like Ig-like domain-containing protein</fullName>
    </recommendedName>
</protein>
<evidence type="ECO:0000313" key="9">
    <source>
        <dbReference type="Proteomes" id="UP000183120"/>
    </source>
</evidence>
<dbReference type="Gene3D" id="2.60.40.10">
    <property type="entry name" value="Immunoglobulins"/>
    <property type="match status" value="1"/>
</dbReference>
<evidence type="ECO:0000256" key="4">
    <source>
        <dbReference type="ARBA" id="ARBA00023069"/>
    </source>
</evidence>
<accession>A0A1J4TUK7</accession>
<evidence type="ECO:0000259" key="7">
    <source>
        <dbReference type="Pfam" id="PF22544"/>
    </source>
</evidence>
<keyword evidence="6" id="KW-1133">Transmembrane helix</keyword>
<reference evidence="8 9" key="1">
    <citation type="journal article" date="2016" name="Environ. Microbiol.">
        <title>Genomic resolution of a cold subsurface aquifer community provides metabolic insights for novel microbes adapted to high CO concentrations.</title>
        <authorList>
            <person name="Probst A.J."/>
            <person name="Castelle C.J."/>
            <person name="Singh A."/>
            <person name="Brown C.T."/>
            <person name="Anantharaman K."/>
            <person name="Sharon I."/>
            <person name="Hug L.A."/>
            <person name="Burstein D."/>
            <person name="Emerson J.B."/>
            <person name="Thomas B.C."/>
            <person name="Banfield J.F."/>
        </authorList>
    </citation>
    <scope>NUCLEOTIDE SEQUENCE [LARGE SCALE GENOMIC DNA]</scope>
    <source>
        <strain evidence="8">CG1_02_37_22</strain>
    </source>
</reference>
<evidence type="ECO:0000256" key="5">
    <source>
        <dbReference type="ARBA" id="ARBA00023273"/>
    </source>
</evidence>
<evidence type="ECO:0000256" key="2">
    <source>
        <dbReference type="ARBA" id="ARBA00004496"/>
    </source>
</evidence>
<dbReference type="InterPro" id="IPR013783">
    <property type="entry name" value="Ig-like_fold"/>
</dbReference>
<organism evidence="8 9">
    <name type="scientific">Candidatus Gottesmanbacteria bacterium CG1_02_37_22</name>
    <dbReference type="NCBI Taxonomy" id="1805209"/>
    <lineage>
        <taxon>Bacteria</taxon>
        <taxon>Candidatus Gottesmaniibacteriota</taxon>
    </lineage>
</organism>
<feature type="transmembrane region" description="Helical" evidence="6">
    <location>
        <begin position="14"/>
        <end position="35"/>
    </location>
</feature>
<dbReference type="AlphaFoldDB" id="A0A1J4TUK7"/>
<dbReference type="PANTHER" id="PTHR37833">
    <property type="entry name" value="LIPOPROTEIN-RELATED"/>
    <property type="match status" value="1"/>
</dbReference>
<proteinExistence type="predicted"/>
<keyword evidence="6" id="KW-0472">Membrane</keyword>
<dbReference type="PANTHER" id="PTHR37833:SF1">
    <property type="entry name" value="SIGNAL PEPTIDE PROTEIN"/>
    <property type="match status" value="1"/>
</dbReference>
<evidence type="ECO:0000256" key="6">
    <source>
        <dbReference type="SAM" id="Phobius"/>
    </source>
</evidence>
<dbReference type="Proteomes" id="UP000183120">
    <property type="component" value="Unassembled WGS sequence"/>
</dbReference>
<evidence type="ECO:0000313" key="8">
    <source>
        <dbReference type="EMBL" id="OIO15336.1"/>
    </source>
</evidence>
<name>A0A1J4TUK7_9BACT</name>
<dbReference type="GO" id="GO:0005737">
    <property type="term" value="C:cytoplasm"/>
    <property type="evidence" value="ECO:0007669"/>
    <property type="project" value="UniProtKB-SubCell"/>
</dbReference>